<evidence type="ECO:0000256" key="4">
    <source>
        <dbReference type="ARBA" id="ARBA00023040"/>
    </source>
</evidence>
<sequence length="429" mass="48303">MASLKISAIKRAQLREFSTAKCIHIRVVPTGLRLMEFDMAVNSTLVSFDGGIQQLEGEDTKIIVPAILSTISGLGIGGNVLVLVVLIYVFASQSASEANVMLANLSATDLMILSVCAPARTVTYYKRTWTLGLLACRTTEWIQHSCLAVKAFTLLATSQARHNFSSHPEEQSNFRQKNVVITLMIIWTVALVFPVPDIVFSRLKEEGNISLCVSELSELTFHSQDAMRVFSKMLPLGIYVLPIILSAVCHIRTIFLIKPSSHEESFLARQYENSLMYLCVIALNTLMTLPEWVSWVWMRHRSGESCKPSVGLLIFAQVCVYLSSMFFPAILLTMHVPLRESLSNLCSLLACRRDKHRLKLEGNGNEMRTVVMRVLDERGCVTIIERHSDASCQTLPDLEYFWSERRNTTVTENNDPLPWERLNQSNVEL</sequence>
<dbReference type="Ensembl" id="ENSSRHT00000060703.1">
    <property type="protein sequence ID" value="ENSSRHP00000059057.1"/>
    <property type="gene ID" value="ENSSRHG00000029598.1"/>
</dbReference>
<reference evidence="10" key="2">
    <citation type="submission" date="2025-09" db="UniProtKB">
        <authorList>
            <consortium name="Ensembl"/>
        </authorList>
    </citation>
    <scope>IDENTIFICATION</scope>
</reference>
<reference evidence="10" key="1">
    <citation type="submission" date="2025-08" db="UniProtKB">
        <authorList>
            <consortium name="Ensembl"/>
        </authorList>
    </citation>
    <scope>IDENTIFICATION</scope>
</reference>
<evidence type="ECO:0000256" key="6">
    <source>
        <dbReference type="ARBA" id="ARBA00023170"/>
    </source>
</evidence>
<proteinExistence type="predicted"/>
<dbReference type="PANTHER" id="PTHR45695:SF21">
    <property type="entry name" value="G-PROTEIN COUPLED RECEPTOR 151-RELATED"/>
    <property type="match status" value="1"/>
</dbReference>
<keyword evidence="7" id="KW-0807">Transducer</keyword>
<keyword evidence="3 8" id="KW-1133">Transmembrane helix</keyword>
<dbReference type="Proteomes" id="UP000472270">
    <property type="component" value="Unassembled WGS sequence"/>
</dbReference>
<dbReference type="GO" id="GO:0004930">
    <property type="term" value="F:G protein-coupled receptor activity"/>
    <property type="evidence" value="ECO:0007669"/>
    <property type="project" value="UniProtKB-KW"/>
</dbReference>
<feature type="transmembrane region" description="Helical" evidence="8">
    <location>
        <begin position="275"/>
        <end position="298"/>
    </location>
</feature>
<dbReference type="Gene3D" id="1.20.1070.10">
    <property type="entry name" value="Rhodopsin 7-helix transmembrane proteins"/>
    <property type="match status" value="1"/>
</dbReference>
<evidence type="ECO:0000256" key="5">
    <source>
        <dbReference type="ARBA" id="ARBA00023136"/>
    </source>
</evidence>
<dbReference type="AlphaFoldDB" id="A0A673JY15"/>
<accession>A0A673JY15</accession>
<dbReference type="SUPFAM" id="SSF81321">
    <property type="entry name" value="Family A G protein-coupled receptor-like"/>
    <property type="match status" value="1"/>
</dbReference>
<dbReference type="Pfam" id="PF00001">
    <property type="entry name" value="7tm_1"/>
    <property type="match status" value="1"/>
</dbReference>
<dbReference type="PRINTS" id="PR00237">
    <property type="entry name" value="GPCRRHODOPSN"/>
</dbReference>
<evidence type="ECO:0000256" key="7">
    <source>
        <dbReference type="ARBA" id="ARBA00023224"/>
    </source>
</evidence>
<feature type="transmembrane region" description="Helical" evidence="8">
    <location>
        <begin position="62"/>
        <end position="91"/>
    </location>
</feature>
<feature type="transmembrane region" description="Helical" evidence="8">
    <location>
        <begin position="179"/>
        <end position="200"/>
    </location>
</feature>
<protein>
    <submittedName>
        <fullName evidence="10">Probable G-protein coupled receptor 151 protein</fullName>
    </submittedName>
</protein>
<keyword evidence="4" id="KW-0297">G-protein coupled receptor</keyword>
<keyword evidence="11" id="KW-1185">Reference proteome</keyword>
<feature type="transmembrane region" description="Helical" evidence="8">
    <location>
        <begin position="310"/>
        <end position="334"/>
    </location>
</feature>
<comment type="subcellular location">
    <subcellularLocation>
        <location evidence="1">Membrane</location>
        <topology evidence="1">Multi-pass membrane protein</topology>
    </subcellularLocation>
</comment>
<evidence type="ECO:0000256" key="8">
    <source>
        <dbReference type="SAM" id="Phobius"/>
    </source>
</evidence>
<dbReference type="InterPro" id="IPR000276">
    <property type="entry name" value="GPCR_Rhodpsn"/>
</dbReference>
<keyword evidence="2 8" id="KW-0812">Transmembrane</keyword>
<keyword evidence="6" id="KW-0675">Receptor</keyword>
<feature type="domain" description="G-protein coupled receptors family 1 profile" evidence="9">
    <location>
        <begin position="78"/>
        <end position="331"/>
    </location>
</feature>
<keyword evidence="5 8" id="KW-0472">Membrane</keyword>
<dbReference type="InterPro" id="IPR017452">
    <property type="entry name" value="GPCR_Rhodpsn_7TM"/>
</dbReference>
<evidence type="ECO:0000313" key="11">
    <source>
        <dbReference type="Proteomes" id="UP000472270"/>
    </source>
</evidence>
<feature type="transmembrane region" description="Helical" evidence="8">
    <location>
        <begin position="236"/>
        <end position="255"/>
    </location>
</feature>
<evidence type="ECO:0000259" key="9">
    <source>
        <dbReference type="PROSITE" id="PS50262"/>
    </source>
</evidence>
<evidence type="ECO:0000313" key="10">
    <source>
        <dbReference type="Ensembl" id="ENSSRHP00000059057.1"/>
    </source>
</evidence>
<organism evidence="10 11">
    <name type="scientific">Sinocyclocheilus rhinocerous</name>
    <dbReference type="NCBI Taxonomy" id="307959"/>
    <lineage>
        <taxon>Eukaryota</taxon>
        <taxon>Metazoa</taxon>
        <taxon>Chordata</taxon>
        <taxon>Craniata</taxon>
        <taxon>Vertebrata</taxon>
        <taxon>Euteleostomi</taxon>
        <taxon>Actinopterygii</taxon>
        <taxon>Neopterygii</taxon>
        <taxon>Teleostei</taxon>
        <taxon>Ostariophysi</taxon>
        <taxon>Cypriniformes</taxon>
        <taxon>Cyprinidae</taxon>
        <taxon>Cyprininae</taxon>
        <taxon>Sinocyclocheilus</taxon>
    </lineage>
</organism>
<dbReference type="PANTHER" id="PTHR45695">
    <property type="entry name" value="LEUCOKININ RECEPTOR-RELATED"/>
    <property type="match status" value="1"/>
</dbReference>
<evidence type="ECO:0000256" key="1">
    <source>
        <dbReference type="ARBA" id="ARBA00004141"/>
    </source>
</evidence>
<name>A0A673JY15_9TELE</name>
<evidence type="ECO:0000256" key="2">
    <source>
        <dbReference type="ARBA" id="ARBA00022692"/>
    </source>
</evidence>
<dbReference type="GO" id="GO:0005886">
    <property type="term" value="C:plasma membrane"/>
    <property type="evidence" value="ECO:0007669"/>
    <property type="project" value="TreeGrafter"/>
</dbReference>
<evidence type="ECO:0000256" key="3">
    <source>
        <dbReference type="ARBA" id="ARBA00022989"/>
    </source>
</evidence>
<gene>
    <name evidence="10" type="primary">LOC107733726</name>
</gene>
<dbReference type="PROSITE" id="PS50262">
    <property type="entry name" value="G_PROTEIN_RECEP_F1_2"/>
    <property type="match status" value="1"/>
</dbReference>